<reference evidence="2" key="1">
    <citation type="submission" date="2019-08" db="EMBL/GenBank/DDBJ databases">
        <authorList>
            <person name="Kucharzyk K."/>
            <person name="Murdoch R.W."/>
            <person name="Higgins S."/>
            <person name="Loffler F."/>
        </authorList>
    </citation>
    <scope>NUCLEOTIDE SEQUENCE</scope>
</reference>
<dbReference type="PANTHER" id="PTHR43685:SF3">
    <property type="entry name" value="SLR2126 PROTEIN"/>
    <property type="match status" value="1"/>
</dbReference>
<dbReference type="InterPro" id="IPR001173">
    <property type="entry name" value="Glyco_trans_2-like"/>
</dbReference>
<evidence type="ECO:0000313" key="2">
    <source>
        <dbReference type="EMBL" id="MPL99928.1"/>
    </source>
</evidence>
<protein>
    <recommendedName>
        <fullName evidence="1">Glycosyltransferase 2-like domain-containing protein</fullName>
    </recommendedName>
</protein>
<evidence type="ECO:0000259" key="1">
    <source>
        <dbReference type="Pfam" id="PF00535"/>
    </source>
</evidence>
<dbReference type="Gene3D" id="3.90.550.10">
    <property type="entry name" value="Spore Coat Polysaccharide Biosynthesis Protein SpsA, Chain A"/>
    <property type="match status" value="1"/>
</dbReference>
<proteinExistence type="predicted"/>
<dbReference type="EMBL" id="VSSQ01000697">
    <property type="protein sequence ID" value="MPL99928.1"/>
    <property type="molecule type" value="Genomic_DNA"/>
</dbReference>
<feature type="domain" description="Glycosyltransferase 2-like" evidence="1">
    <location>
        <begin position="5"/>
        <end position="114"/>
    </location>
</feature>
<comment type="caution">
    <text evidence="2">The sequence shown here is derived from an EMBL/GenBank/DDBJ whole genome shotgun (WGS) entry which is preliminary data.</text>
</comment>
<dbReference type="Pfam" id="PF00535">
    <property type="entry name" value="Glycos_transf_2"/>
    <property type="match status" value="1"/>
</dbReference>
<dbReference type="AlphaFoldDB" id="A0A644W8L7"/>
<accession>A0A644W8L7</accession>
<organism evidence="2">
    <name type="scientific">bioreactor metagenome</name>
    <dbReference type="NCBI Taxonomy" id="1076179"/>
    <lineage>
        <taxon>unclassified sequences</taxon>
        <taxon>metagenomes</taxon>
        <taxon>ecological metagenomes</taxon>
    </lineage>
</organism>
<name>A0A644W8L7_9ZZZZ</name>
<dbReference type="SUPFAM" id="SSF53448">
    <property type="entry name" value="Nucleotide-diphospho-sugar transferases"/>
    <property type="match status" value="1"/>
</dbReference>
<dbReference type="InterPro" id="IPR029044">
    <property type="entry name" value="Nucleotide-diphossugar_trans"/>
</dbReference>
<sequence length="293" mass="34771">MILFSIIIPTSNRPEKLRLLLDSIIRNGLDIQTFEVLVIENGHEKQCSKLCAYYTSFLNIKYYFINTVGFSAAEARNKGIHTSVGKYILFFDDDVILAPNCINAHLNYHFANSYPKLVYGFRRNILVDAKINPIIGTIEEDERLNLEKELSNKQFLWYYAYSCNLSIDVTNGKVYFDDNFKTWGNEDQEFAYRLHKNKFEIIVGYNCTVSHYTDSNIRSPFLREKYGLESDYKDFLISRLFFLTKHWDDIDLRNFIIRDLKLYEFRDKKWVRNEFPSSNFDLDQLKEKLSYNQ</sequence>
<gene>
    <name evidence="2" type="ORF">SDC9_46150</name>
</gene>
<dbReference type="InterPro" id="IPR050834">
    <property type="entry name" value="Glycosyltransf_2"/>
</dbReference>
<dbReference type="PANTHER" id="PTHR43685">
    <property type="entry name" value="GLYCOSYLTRANSFERASE"/>
    <property type="match status" value="1"/>
</dbReference>